<organism evidence="2 3">
    <name type="scientific">Streptomyces griseomycini</name>
    <dbReference type="NCBI Taxonomy" id="66895"/>
    <lineage>
        <taxon>Bacteria</taxon>
        <taxon>Bacillati</taxon>
        <taxon>Actinomycetota</taxon>
        <taxon>Actinomycetes</taxon>
        <taxon>Kitasatosporales</taxon>
        <taxon>Streptomycetaceae</taxon>
        <taxon>Streptomyces</taxon>
    </lineage>
</organism>
<comment type="caution">
    <text evidence="2">The sequence shown here is derived from an EMBL/GenBank/DDBJ whole genome shotgun (WGS) entry which is preliminary data.</text>
</comment>
<dbReference type="AlphaFoldDB" id="A0A7W7LYW1"/>
<proteinExistence type="predicted"/>
<gene>
    <name evidence="2" type="ORF">FHS37_003085</name>
</gene>
<dbReference type="Proteomes" id="UP000579523">
    <property type="component" value="Unassembled WGS sequence"/>
</dbReference>
<accession>A0A7W7LYW1</accession>
<feature type="region of interest" description="Disordered" evidence="1">
    <location>
        <begin position="14"/>
        <end position="74"/>
    </location>
</feature>
<protein>
    <submittedName>
        <fullName evidence="2">Uncharacterized protein</fullName>
    </submittedName>
</protein>
<evidence type="ECO:0000313" key="2">
    <source>
        <dbReference type="EMBL" id="MBB4899025.1"/>
    </source>
</evidence>
<sequence length="176" mass="18830">MLSTVDQANALVVLPTARRRRSRVTGDQGAAPTGPGARHATAVSPPGAPIGGPARRGPSTSVLRTAPSRPRAPLGADRVDVLRIVSDPRTPTYVTVYANGRRRYSYWRPIDPATGTGGCYAALPTAECDELHAAGRITLGEPVVDPHRTTYRVRTAARVQQQPVSMRAAKERRYAA</sequence>
<name>A0A7W7LYW1_9ACTN</name>
<keyword evidence="3" id="KW-1185">Reference proteome</keyword>
<evidence type="ECO:0000256" key="1">
    <source>
        <dbReference type="SAM" id="MobiDB-lite"/>
    </source>
</evidence>
<dbReference type="RefSeq" id="WP_184821399.1">
    <property type="nucleotide sequence ID" value="NZ_BMTI01000006.1"/>
</dbReference>
<evidence type="ECO:0000313" key="3">
    <source>
        <dbReference type="Proteomes" id="UP000579523"/>
    </source>
</evidence>
<reference evidence="2 3" key="1">
    <citation type="submission" date="2020-08" db="EMBL/GenBank/DDBJ databases">
        <title>Genomic Encyclopedia of Type Strains, Phase III (KMG-III): the genomes of soil and plant-associated and newly described type strains.</title>
        <authorList>
            <person name="Whitman W."/>
        </authorList>
    </citation>
    <scope>NUCLEOTIDE SEQUENCE [LARGE SCALE GENOMIC DNA]</scope>
    <source>
        <strain evidence="2 3">CECT 3273</strain>
    </source>
</reference>
<dbReference type="EMBL" id="JACHJI010000005">
    <property type="protein sequence ID" value="MBB4899025.1"/>
    <property type="molecule type" value="Genomic_DNA"/>
</dbReference>